<comment type="caution">
    <text evidence="3">The sequence shown here is derived from an EMBL/GenBank/DDBJ whole genome shotgun (WGS) entry which is preliminary data.</text>
</comment>
<reference evidence="3 4" key="1">
    <citation type="submission" date="2022-03" db="EMBL/GenBank/DDBJ databases">
        <title>Pseudonocardia alaer sp. nov., a novel actinomycete isolated from reed forest soil.</title>
        <authorList>
            <person name="Wang L."/>
        </authorList>
    </citation>
    <scope>NUCLEOTIDE SEQUENCE [LARGE SCALE GENOMIC DNA]</scope>
    <source>
        <strain evidence="3 4">Y-16303</strain>
    </source>
</reference>
<dbReference type="NCBIfam" id="TIGR03930">
    <property type="entry name" value="WXG100_ESAT6"/>
    <property type="match status" value="1"/>
</dbReference>
<name>A0ABS9TFC2_9PSEU</name>
<organism evidence="3 4">
    <name type="scientific">Pseudonocardia alaniniphila</name>
    <dbReference type="NCBI Taxonomy" id="75291"/>
    <lineage>
        <taxon>Bacteria</taxon>
        <taxon>Bacillati</taxon>
        <taxon>Actinomycetota</taxon>
        <taxon>Actinomycetes</taxon>
        <taxon>Pseudonocardiales</taxon>
        <taxon>Pseudonocardiaceae</taxon>
        <taxon>Pseudonocardia</taxon>
    </lineage>
</organism>
<dbReference type="EMBL" id="JAKXMK010000012">
    <property type="protein sequence ID" value="MCH6167231.1"/>
    <property type="molecule type" value="Genomic_DNA"/>
</dbReference>
<dbReference type="RefSeq" id="WP_241037490.1">
    <property type="nucleotide sequence ID" value="NZ_BAAAJF010000015.1"/>
</dbReference>
<protein>
    <recommendedName>
        <fullName evidence="1">ESAT-6-like protein</fullName>
    </recommendedName>
</protein>
<evidence type="ECO:0000313" key="3">
    <source>
        <dbReference type="EMBL" id="MCH6167231.1"/>
    </source>
</evidence>
<dbReference type="InterPro" id="IPR010310">
    <property type="entry name" value="T7SS_ESAT-6-like"/>
</dbReference>
<dbReference type="Pfam" id="PF06013">
    <property type="entry name" value="WXG100"/>
    <property type="match status" value="1"/>
</dbReference>
<gene>
    <name evidence="3" type="ORF">MMF94_16230</name>
</gene>
<proteinExistence type="inferred from homology"/>
<evidence type="ECO:0000313" key="4">
    <source>
        <dbReference type="Proteomes" id="UP001299970"/>
    </source>
</evidence>
<sequence length="103" mass="10893">MADGFGTTVEEMQRAGRHVFAVNDAVQADLATLRGRLAPLAGAWRGEASTAFTALMARWDADARALNEALRTIGEAIQGTGASYQAQEEQRTGELSSIRAALG</sequence>
<dbReference type="Proteomes" id="UP001299970">
    <property type="component" value="Unassembled WGS sequence"/>
</dbReference>
<keyword evidence="4" id="KW-1185">Reference proteome</keyword>
<evidence type="ECO:0000256" key="1">
    <source>
        <dbReference type="RuleBase" id="RU362001"/>
    </source>
</evidence>
<comment type="similarity">
    <text evidence="1">Belongs to the WXG100 family.</text>
</comment>
<accession>A0ABS9TFC2</accession>
<evidence type="ECO:0000256" key="2">
    <source>
        <dbReference type="SAM" id="MobiDB-lite"/>
    </source>
</evidence>
<dbReference type="SUPFAM" id="SSF140453">
    <property type="entry name" value="EsxAB dimer-like"/>
    <property type="match status" value="1"/>
</dbReference>
<dbReference type="InterPro" id="IPR036689">
    <property type="entry name" value="ESAT-6-like_sf"/>
</dbReference>
<dbReference type="Gene3D" id="1.10.287.1060">
    <property type="entry name" value="ESAT-6-like"/>
    <property type="match status" value="1"/>
</dbReference>
<feature type="region of interest" description="Disordered" evidence="2">
    <location>
        <begin position="80"/>
        <end position="103"/>
    </location>
</feature>